<proteinExistence type="predicted"/>
<reference evidence="1 2" key="1">
    <citation type="journal article" date="2010" name="Nature">
        <title>The Ectocarpus genome and the independent evolution of multicellularity in brown algae.</title>
        <authorList>
            <person name="Cock J.M."/>
            <person name="Sterck L."/>
            <person name="Rouze P."/>
            <person name="Scornet D."/>
            <person name="Allen A.E."/>
            <person name="Amoutzias G."/>
            <person name="Anthouard V."/>
            <person name="Artiguenave F."/>
            <person name="Aury J.M."/>
            <person name="Badger J.H."/>
            <person name="Beszteri B."/>
            <person name="Billiau K."/>
            <person name="Bonnet E."/>
            <person name="Bothwell J.H."/>
            <person name="Bowler C."/>
            <person name="Boyen C."/>
            <person name="Brownlee C."/>
            <person name="Carrano C.J."/>
            <person name="Charrier B."/>
            <person name="Cho G.Y."/>
            <person name="Coelho S.M."/>
            <person name="Collen J."/>
            <person name="Corre E."/>
            <person name="Da Silva C."/>
            <person name="Delage L."/>
            <person name="Delaroque N."/>
            <person name="Dittami S.M."/>
            <person name="Doulbeau S."/>
            <person name="Elias M."/>
            <person name="Farnham G."/>
            <person name="Gachon C.M."/>
            <person name="Gschloessl B."/>
            <person name="Heesch S."/>
            <person name="Jabbari K."/>
            <person name="Jubin C."/>
            <person name="Kawai H."/>
            <person name="Kimura K."/>
            <person name="Kloareg B."/>
            <person name="Kupper F.C."/>
            <person name="Lang D."/>
            <person name="Le Bail A."/>
            <person name="Leblanc C."/>
            <person name="Lerouge P."/>
            <person name="Lohr M."/>
            <person name="Lopez P.J."/>
            <person name="Martens C."/>
            <person name="Maumus F."/>
            <person name="Michel G."/>
            <person name="Miranda-Saavedra D."/>
            <person name="Morales J."/>
            <person name="Moreau H."/>
            <person name="Motomura T."/>
            <person name="Nagasato C."/>
            <person name="Napoli C.A."/>
            <person name="Nelson D.R."/>
            <person name="Nyvall-Collen P."/>
            <person name="Peters A.F."/>
            <person name="Pommier C."/>
            <person name="Potin P."/>
            <person name="Poulain J."/>
            <person name="Quesneville H."/>
            <person name="Read B."/>
            <person name="Rensing S.A."/>
            <person name="Ritter A."/>
            <person name="Rousvoal S."/>
            <person name="Samanta M."/>
            <person name="Samson G."/>
            <person name="Schroeder D.C."/>
            <person name="Segurens B."/>
            <person name="Strittmatter M."/>
            <person name="Tonon T."/>
            <person name="Tregear J.W."/>
            <person name="Valentin K."/>
            <person name="von Dassow P."/>
            <person name="Yamagishi T."/>
            <person name="Van de Peer Y."/>
            <person name="Wincker P."/>
        </authorList>
    </citation>
    <scope>NUCLEOTIDE SEQUENCE [LARGE SCALE GENOMIC DNA]</scope>
    <source>
        <strain evidence="2">Ec32 / CCAP1310/4</strain>
    </source>
</reference>
<keyword evidence="2" id="KW-1185">Reference proteome</keyword>
<dbReference type="InParanoid" id="D7G0J3"/>
<dbReference type="AlphaFoldDB" id="D7G0J3"/>
<protein>
    <submittedName>
        <fullName evidence="1">Uncharacterized protein</fullName>
    </submittedName>
</protein>
<dbReference type="EMBL" id="FN649760">
    <property type="protein sequence ID" value="CBJ33022.1"/>
    <property type="molecule type" value="Genomic_DNA"/>
</dbReference>
<name>D7G0J3_ECTSI</name>
<accession>D7G0J3</accession>
<dbReference type="Proteomes" id="UP000002630">
    <property type="component" value="Unassembled WGS sequence"/>
</dbReference>
<gene>
    <name evidence="1" type="ORF">Esi_0405_0007</name>
</gene>
<dbReference type="OrthoDB" id="2659442at2759"/>
<organism evidence="1 2">
    <name type="scientific">Ectocarpus siliculosus</name>
    <name type="common">Brown alga</name>
    <name type="synonym">Conferva siliculosa</name>
    <dbReference type="NCBI Taxonomy" id="2880"/>
    <lineage>
        <taxon>Eukaryota</taxon>
        <taxon>Sar</taxon>
        <taxon>Stramenopiles</taxon>
        <taxon>Ochrophyta</taxon>
        <taxon>PX clade</taxon>
        <taxon>Phaeophyceae</taxon>
        <taxon>Ectocarpales</taxon>
        <taxon>Ectocarpaceae</taxon>
        <taxon>Ectocarpus</taxon>
    </lineage>
</organism>
<evidence type="ECO:0000313" key="1">
    <source>
        <dbReference type="EMBL" id="CBJ33022.1"/>
    </source>
</evidence>
<sequence>MARGEWSFWRSTRLQRSRVQDTTVLRTRFWACACSTPLPRVRSSTLTTLKTFPAGSTRGTRTVGANTPSSPLALFEKNSHHAIPVVASASCKARNPGQQQVVFETILGVWNDRFAPTIGPIVLVASDGDGVRRRLLYNFTSSVTSEKFAEFDLLDATTSEHGVVQCFDLKHNLKRLRTRDISKRGVKIPAGALPLYCDSFPQLFQWYDCKPNETYRTLLNPDAIE</sequence>
<evidence type="ECO:0000313" key="2">
    <source>
        <dbReference type="Proteomes" id="UP000002630"/>
    </source>
</evidence>